<dbReference type="GO" id="GO:0005737">
    <property type="term" value="C:cytoplasm"/>
    <property type="evidence" value="ECO:0007669"/>
    <property type="project" value="UniProtKB-SubCell"/>
</dbReference>
<name>A0A926KUF8_9BACL</name>
<feature type="domain" description="YrdC-like" evidence="15">
    <location>
        <begin position="30"/>
        <end position="219"/>
    </location>
</feature>
<evidence type="ECO:0000256" key="6">
    <source>
        <dbReference type="ARBA" id="ARBA00022679"/>
    </source>
</evidence>
<dbReference type="PANTHER" id="PTHR17490">
    <property type="entry name" value="SUA5"/>
    <property type="match status" value="1"/>
</dbReference>
<dbReference type="InterPro" id="IPR038385">
    <property type="entry name" value="Sua5/YwlC_C"/>
</dbReference>
<feature type="binding site" evidence="14">
    <location>
        <position position="171"/>
    </location>
    <ligand>
        <name>ATP</name>
        <dbReference type="ChEBI" id="CHEBI:30616"/>
    </ligand>
</feature>
<dbReference type="InterPro" id="IPR017945">
    <property type="entry name" value="DHBP_synth_RibB-like_a/b_dom"/>
</dbReference>
<dbReference type="EC" id="2.7.7.87" evidence="3 13"/>
<dbReference type="GO" id="GO:0008033">
    <property type="term" value="P:tRNA processing"/>
    <property type="evidence" value="ECO:0007669"/>
    <property type="project" value="UniProtKB-KW"/>
</dbReference>
<proteinExistence type="inferred from homology"/>
<organism evidence="16 17">
    <name type="scientific">Paenibacillus sedimenti</name>
    <dbReference type="NCBI Taxonomy" id="2770274"/>
    <lineage>
        <taxon>Bacteria</taxon>
        <taxon>Bacillati</taxon>
        <taxon>Bacillota</taxon>
        <taxon>Bacilli</taxon>
        <taxon>Bacillales</taxon>
        <taxon>Paenibacillaceae</taxon>
        <taxon>Paenibacillus</taxon>
    </lineage>
</organism>
<feature type="binding site" evidence="14">
    <location>
        <position position="257"/>
    </location>
    <ligand>
        <name>ATP</name>
        <dbReference type="ChEBI" id="CHEBI:30616"/>
    </ligand>
</feature>
<feature type="binding site" evidence="14">
    <location>
        <position position="163"/>
    </location>
    <ligand>
        <name>ATP</name>
        <dbReference type="ChEBI" id="CHEBI:30616"/>
    </ligand>
</feature>
<dbReference type="FunFam" id="3.90.870.10:FF:000008">
    <property type="entry name" value="Threonylcarbamoyl-AMP synthase"/>
    <property type="match status" value="1"/>
</dbReference>
<dbReference type="InterPro" id="IPR006070">
    <property type="entry name" value="Sua5-like_dom"/>
</dbReference>
<evidence type="ECO:0000256" key="13">
    <source>
        <dbReference type="PIRNR" id="PIRNR004930"/>
    </source>
</evidence>
<evidence type="ECO:0000313" key="16">
    <source>
        <dbReference type="EMBL" id="MBD0384349.1"/>
    </source>
</evidence>
<evidence type="ECO:0000256" key="8">
    <source>
        <dbReference type="ARBA" id="ARBA00022695"/>
    </source>
</evidence>
<dbReference type="InterPro" id="IPR010923">
    <property type="entry name" value="T(6)A37_SUA5"/>
</dbReference>
<evidence type="ECO:0000256" key="11">
    <source>
        <dbReference type="ARBA" id="ARBA00029774"/>
    </source>
</evidence>
<keyword evidence="10 13" id="KW-0067">ATP-binding</keyword>
<dbReference type="Gene3D" id="3.90.870.10">
    <property type="entry name" value="DHBP synthase"/>
    <property type="match status" value="1"/>
</dbReference>
<dbReference type="PANTHER" id="PTHR17490:SF16">
    <property type="entry name" value="THREONYLCARBAMOYL-AMP SYNTHASE"/>
    <property type="match status" value="1"/>
</dbReference>
<evidence type="ECO:0000313" key="17">
    <source>
        <dbReference type="Proteomes" id="UP000650466"/>
    </source>
</evidence>
<comment type="subcellular location">
    <subcellularLocation>
        <location evidence="1 13">Cytoplasm</location>
    </subcellularLocation>
</comment>
<comment type="similarity">
    <text evidence="2 13">Belongs to the SUA5 family.</text>
</comment>
<dbReference type="EMBL" id="JACVVD010000018">
    <property type="protein sequence ID" value="MBD0384349.1"/>
    <property type="molecule type" value="Genomic_DNA"/>
</dbReference>
<dbReference type="PIRSF" id="PIRSF004930">
    <property type="entry name" value="Tln_factor_SUA5"/>
    <property type="match status" value="1"/>
</dbReference>
<keyword evidence="9 13" id="KW-0547">Nucleotide-binding</keyword>
<feature type="binding site" evidence="14">
    <location>
        <position position="141"/>
    </location>
    <ligand>
        <name>L-threonine</name>
        <dbReference type="ChEBI" id="CHEBI:57926"/>
    </ligand>
</feature>
<dbReference type="RefSeq" id="WP_188178122.1">
    <property type="nucleotide sequence ID" value="NZ_JACVVD010000018.1"/>
</dbReference>
<gene>
    <name evidence="16" type="ORF">ICC18_30335</name>
</gene>
<feature type="binding site" evidence="14">
    <location>
        <position position="79"/>
    </location>
    <ligand>
        <name>ATP</name>
        <dbReference type="ChEBI" id="CHEBI:30616"/>
    </ligand>
</feature>
<feature type="binding site" evidence="14">
    <location>
        <position position="215"/>
    </location>
    <ligand>
        <name>ATP</name>
        <dbReference type="ChEBI" id="CHEBI:30616"/>
    </ligand>
</feature>
<evidence type="ECO:0000256" key="7">
    <source>
        <dbReference type="ARBA" id="ARBA00022694"/>
    </source>
</evidence>
<dbReference type="InterPro" id="IPR050156">
    <property type="entry name" value="TC-AMP_synthase_SUA5"/>
</dbReference>
<evidence type="ECO:0000256" key="14">
    <source>
        <dbReference type="PIRSR" id="PIRSR004930-1"/>
    </source>
</evidence>
<dbReference type="Pfam" id="PF01300">
    <property type="entry name" value="Sua5_yciO_yrdC"/>
    <property type="match status" value="1"/>
</dbReference>
<feature type="binding site" evidence="14">
    <location>
        <position position="201"/>
    </location>
    <ligand>
        <name>L-threonine</name>
        <dbReference type="ChEBI" id="CHEBI:57926"/>
    </ligand>
</feature>
<dbReference type="PROSITE" id="PS51163">
    <property type="entry name" value="YRDC"/>
    <property type="match status" value="1"/>
</dbReference>
<evidence type="ECO:0000256" key="9">
    <source>
        <dbReference type="ARBA" id="ARBA00022741"/>
    </source>
</evidence>
<keyword evidence="17" id="KW-1185">Reference proteome</keyword>
<evidence type="ECO:0000256" key="10">
    <source>
        <dbReference type="ARBA" id="ARBA00022840"/>
    </source>
</evidence>
<dbReference type="GO" id="GO:0000049">
    <property type="term" value="F:tRNA binding"/>
    <property type="evidence" value="ECO:0007669"/>
    <property type="project" value="TreeGrafter"/>
</dbReference>
<dbReference type="InterPro" id="IPR005145">
    <property type="entry name" value="Sua5_C"/>
</dbReference>
<evidence type="ECO:0000256" key="12">
    <source>
        <dbReference type="ARBA" id="ARBA00048366"/>
    </source>
</evidence>
<sequence length="369" mass="39517">MNVRTETIVTLYWKVDVSNALAAAQLESADHAIAEAAALLRDGETVAFPTETVYGLGADATSTAAVERIFKAKGRPSDNPLIVHIADRKQLAGVAAPGWIDAEHRQLMEAFWPGPLTIVLPVETGGISPLVTAGLSTVGVRIPDHPVALRLLQEAGCPVAAPSANSSGRPSPTLASHVRDDLDGRIGGLVDGGPTGVGVESTVIQFVAGELYILRPGGVTAEQLRSVLPDTRIHEPGREDVHETVTPRAPGMKYTHYAPQGYMHIVQGDDEEDVIAWIQLDIDAAKARGESTGILTFEERASRYRADRVIACGSLSRPETIAQELYAALRRFDEEGIRYIAAEACPETGIGHAIMNRLRKAAGHRLVRV</sequence>
<dbReference type="AlphaFoldDB" id="A0A926KUF8"/>
<dbReference type="Gene3D" id="3.40.50.11030">
    <property type="entry name" value="Threonylcarbamoyl-AMP synthase, C-terminal domain"/>
    <property type="match status" value="1"/>
</dbReference>
<feature type="binding site" evidence="14">
    <location>
        <position position="84"/>
    </location>
    <ligand>
        <name>L-threonine</name>
        <dbReference type="ChEBI" id="CHEBI:57926"/>
    </ligand>
</feature>
<keyword evidence="7 13" id="KW-0819">tRNA processing</keyword>
<evidence type="ECO:0000256" key="5">
    <source>
        <dbReference type="ARBA" id="ARBA00022490"/>
    </source>
</evidence>
<keyword evidence="5 13" id="KW-0963">Cytoplasm</keyword>
<reference evidence="16" key="1">
    <citation type="submission" date="2020-09" db="EMBL/GenBank/DDBJ databases">
        <title>Draft Genome Sequence of Paenibacillus sp. WST5.</title>
        <authorList>
            <person name="Bao Z."/>
        </authorList>
    </citation>
    <scope>NUCLEOTIDE SEQUENCE</scope>
    <source>
        <strain evidence="16">WST5</strain>
    </source>
</reference>
<evidence type="ECO:0000256" key="3">
    <source>
        <dbReference type="ARBA" id="ARBA00012584"/>
    </source>
</evidence>
<comment type="function">
    <text evidence="13">Required for the formation of a threonylcarbamoyl group on adenosine at position 37 (t(6)A37) in tRNAs that read codons beginning with adenine.</text>
</comment>
<keyword evidence="6 13" id="KW-0808">Transferase</keyword>
<comment type="caution">
    <text evidence="16">The sequence shown here is derived from an EMBL/GenBank/DDBJ whole genome shotgun (WGS) entry which is preliminary data.</text>
</comment>
<evidence type="ECO:0000256" key="2">
    <source>
        <dbReference type="ARBA" id="ARBA00007663"/>
    </source>
</evidence>
<evidence type="ECO:0000256" key="1">
    <source>
        <dbReference type="ARBA" id="ARBA00004496"/>
    </source>
</evidence>
<dbReference type="Proteomes" id="UP000650466">
    <property type="component" value="Unassembled WGS sequence"/>
</dbReference>
<dbReference type="GO" id="GO:0005524">
    <property type="term" value="F:ATP binding"/>
    <property type="evidence" value="ECO:0007669"/>
    <property type="project" value="UniProtKB-UniRule"/>
</dbReference>
<dbReference type="NCBIfam" id="TIGR00057">
    <property type="entry name" value="L-threonylcarbamoyladenylate synthase"/>
    <property type="match status" value="1"/>
</dbReference>
<comment type="catalytic activity">
    <reaction evidence="12 13">
        <text>L-threonine + hydrogencarbonate + ATP = L-threonylcarbamoyladenylate + diphosphate + H2O</text>
        <dbReference type="Rhea" id="RHEA:36407"/>
        <dbReference type="ChEBI" id="CHEBI:15377"/>
        <dbReference type="ChEBI" id="CHEBI:17544"/>
        <dbReference type="ChEBI" id="CHEBI:30616"/>
        <dbReference type="ChEBI" id="CHEBI:33019"/>
        <dbReference type="ChEBI" id="CHEBI:57926"/>
        <dbReference type="ChEBI" id="CHEBI:73682"/>
        <dbReference type="EC" id="2.7.7.87"/>
    </reaction>
</comment>
<feature type="binding site" evidence="14">
    <location>
        <position position="75"/>
    </location>
    <ligand>
        <name>ATP</name>
        <dbReference type="ChEBI" id="CHEBI:30616"/>
    </ligand>
</feature>
<accession>A0A926KUF8</accession>
<feature type="binding site" evidence="14">
    <location>
        <position position="137"/>
    </location>
    <ligand>
        <name>ATP</name>
        <dbReference type="ChEBI" id="CHEBI:30616"/>
    </ligand>
</feature>
<dbReference type="GO" id="GO:0006450">
    <property type="term" value="P:regulation of translational fidelity"/>
    <property type="evidence" value="ECO:0007669"/>
    <property type="project" value="TreeGrafter"/>
</dbReference>
<dbReference type="SUPFAM" id="SSF55821">
    <property type="entry name" value="YrdC/RibB"/>
    <property type="match status" value="1"/>
</dbReference>
<protein>
    <recommendedName>
        <fullName evidence="4 13">Threonylcarbamoyl-AMP synthase</fullName>
        <shortName evidence="13">TC-AMP synthase</shortName>
        <ecNumber evidence="3 13">2.7.7.87</ecNumber>
    </recommendedName>
    <alternativeName>
        <fullName evidence="11 13">L-threonylcarbamoyladenylate synthase</fullName>
    </alternativeName>
</protein>
<feature type="binding site" evidence="14">
    <location>
        <position position="161"/>
    </location>
    <ligand>
        <name>L-threonine</name>
        <dbReference type="ChEBI" id="CHEBI:57926"/>
    </ligand>
</feature>
<evidence type="ECO:0000256" key="4">
    <source>
        <dbReference type="ARBA" id="ARBA00015492"/>
    </source>
</evidence>
<feature type="binding site" evidence="14">
    <location>
        <position position="52"/>
    </location>
    <ligand>
        <name>L-threonine</name>
        <dbReference type="ChEBI" id="CHEBI:57926"/>
    </ligand>
</feature>
<dbReference type="GO" id="GO:0003725">
    <property type="term" value="F:double-stranded RNA binding"/>
    <property type="evidence" value="ECO:0007669"/>
    <property type="project" value="UniProtKB-UniRule"/>
</dbReference>
<keyword evidence="8 13" id="KW-0548">Nucleotidyltransferase</keyword>
<dbReference type="GO" id="GO:0061710">
    <property type="term" value="F:L-threonylcarbamoyladenylate synthase"/>
    <property type="evidence" value="ECO:0007669"/>
    <property type="project" value="UniProtKB-EC"/>
</dbReference>
<dbReference type="Pfam" id="PF03481">
    <property type="entry name" value="Sua5_C"/>
    <property type="match status" value="1"/>
</dbReference>
<evidence type="ECO:0000259" key="15">
    <source>
        <dbReference type="PROSITE" id="PS51163"/>
    </source>
</evidence>